<dbReference type="PANTHER" id="PTHR43820:SF4">
    <property type="entry name" value="HIGH-AFFINITY BRANCHED-CHAIN AMINO ACID TRANSPORT ATP-BINDING PROTEIN LIVF"/>
    <property type="match status" value="1"/>
</dbReference>
<protein>
    <submittedName>
        <fullName evidence="7">Branched-chain amino acid transport system ATP-binding protein</fullName>
    </submittedName>
</protein>
<evidence type="ECO:0000256" key="4">
    <source>
        <dbReference type="ARBA" id="ARBA00022840"/>
    </source>
</evidence>
<organism evidence="7 8">
    <name type="scientific">Parafrankia irregularis</name>
    <dbReference type="NCBI Taxonomy" id="795642"/>
    <lineage>
        <taxon>Bacteria</taxon>
        <taxon>Bacillati</taxon>
        <taxon>Actinomycetota</taxon>
        <taxon>Actinomycetes</taxon>
        <taxon>Frankiales</taxon>
        <taxon>Frankiaceae</taxon>
        <taxon>Parafrankia</taxon>
    </lineage>
</organism>
<evidence type="ECO:0000313" key="8">
    <source>
        <dbReference type="Proteomes" id="UP000198802"/>
    </source>
</evidence>
<dbReference type="InterPro" id="IPR003439">
    <property type="entry name" value="ABC_transporter-like_ATP-bd"/>
</dbReference>
<dbReference type="PANTHER" id="PTHR43820">
    <property type="entry name" value="HIGH-AFFINITY BRANCHED-CHAIN AMINO ACID TRANSPORT ATP-BINDING PROTEIN LIVF"/>
    <property type="match status" value="1"/>
</dbReference>
<feature type="domain" description="ABC transporter" evidence="6">
    <location>
        <begin position="35"/>
        <end position="259"/>
    </location>
</feature>
<name>A0A0S4QT85_9ACTN</name>
<keyword evidence="2" id="KW-0813">Transport</keyword>
<dbReference type="RefSeq" id="WP_226930758.1">
    <property type="nucleotide sequence ID" value="NZ_FAOZ01000016.1"/>
</dbReference>
<dbReference type="SUPFAM" id="SSF52540">
    <property type="entry name" value="P-loop containing nucleoside triphosphate hydrolases"/>
    <property type="match status" value="1"/>
</dbReference>
<evidence type="ECO:0000313" key="7">
    <source>
        <dbReference type="EMBL" id="CUU58056.1"/>
    </source>
</evidence>
<keyword evidence="3" id="KW-0547">Nucleotide-binding</keyword>
<dbReference type="InterPro" id="IPR027417">
    <property type="entry name" value="P-loop_NTPase"/>
</dbReference>
<evidence type="ECO:0000259" key="6">
    <source>
        <dbReference type="PROSITE" id="PS50893"/>
    </source>
</evidence>
<sequence>MTTPTPADTETSVETATATVTAAATATGTAAEPALVIENLIAGYRGVPAIRGVNLRVDPGNILALLGPNGAGKTTTLLAAAGLLTPLSGTVTALGAPVSGRVERTARAGVSLIPDDRGLFHRLTVTENLRLAGGRDELDQALERFPQLRPLLRRRCGLLSGGEQQSLAIARTLMRKPRVLLIDELSMGLSPIAIQAILPTLRQLADETNLAIVLVEQHIDQALSIADSAVVLHHGSVALSGPAAALREDRQQIQRAYFGR</sequence>
<dbReference type="EMBL" id="FAOZ01000016">
    <property type="protein sequence ID" value="CUU58056.1"/>
    <property type="molecule type" value="Genomic_DNA"/>
</dbReference>
<dbReference type="GO" id="GO:0005524">
    <property type="term" value="F:ATP binding"/>
    <property type="evidence" value="ECO:0007669"/>
    <property type="project" value="UniProtKB-KW"/>
</dbReference>
<dbReference type="GO" id="GO:0016887">
    <property type="term" value="F:ATP hydrolysis activity"/>
    <property type="evidence" value="ECO:0007669"/>
    <property type="project" value="InterPro"/>
</dbReference>
<evidence type="ECO:0000256" key="2">
    <source>
        <dbReference type="ARBA" id="ARBA00022448"/>
    </source>
</evidence>
<accession>A0A0S4QT85</accession>
<dbReference type="GO" id="GO:0015807">
    <property type="term" value="P:L-amino acid transport"/>
    <property type="evidence" value="ECO:0007669"/>
    <property type="project" value="TreeGrafter"/>
</dbReference>
<proteinExistence type="inferred from homology"/>
<dbReference type="Pfam" id="PF00005">
    <property type="entry name" value="ABC_tran"/>
    <property type="match status" value="1"/>
</dbReference>
<dbReference type="InterPro" id="IPR003593">
    <property type="entry name" value="AAA+_ATPase"/>
</dbReference>
<dbReference type="SMART" id="SM00382">
    <property type="entry name" value="AAA"/>
    <property type="match status" value="1"/>
</dbReference>
<dbReference type="Proteomes" id="UP000198802">
    <property type="component" value="Unassembled WGS sequence"/>
</dbReference>
<dbReference type="Gene3D" id="3.40.50.300">
    <property type="entry name" value="P-loop containing nucleotide triphosphate hydrolases"/>
    <property type="match status" value="1"/>
</dbReference>
<dbReference type="InterPro" id="IPR052156">
    <property type="entry name" value="BCAA_Transport_ATP-bd_LivF"/>
</dbReference>
<dbReference type="GO" id="GO:0015658">
    <property type="term" value="F:branched-chain amino acid transmembrane transporter activity"/>
    <property type="evidence" value="ECO:0007669"/>
    <property type="project" value="TreeGrafter"/>
</dbReference>
<reference evidence="8" key="1">
    <citation type="submission" date="2015-11" db="EMBL/GenBank/DDBJ databases">
        <authorList>
            <person name="Varghese N."/>
        </authorList>
    </citation>
    <scope>NUCLEOTIDE SEQUENCE [LARGE SCALE GENOMIC DNA]</scope>
    <source>
        <strain evidence="8">DSM 45899</strain>
    </source>
</reference>
<evidence type="ECO:0000256" key="5">
    <source>
        <dbReference type="ARBA" id="ARBA00022970"/>
    </source>
</evidence>
<keyword evidence="4 7" id="KW-0067">ATP-binding</keyword>
<comment type="similarity">
    <text evidence="1">Belongs to the ABC transporter superfamily.</text>
</comment>
<keyword evidence="8" id="KW-1185">Reference proteome</keyword>
<dbReference type="PROSITE" id="PS50893">
    <property type="entry name" value="ABC_TRANSPORTER_2"/>
    <property type="match status" value="1"/>
</dbReference>
<keyword evidence="5" id="KW-0029">Amino-acid transport</keyword>
<evidence type="ECO:0000256" key="1">
    <source>
        <dbReference type="ARBA" id="ARBA00005417"/>
    </source>
</evidence>
<evidence type="ECO:0000256" key="3">
    <source>
        <dbReference type="ARBA" id="ARBA00022741"/>
    </source>
</evidence>
<gene>
    <name evidence="7" type="ORF">Ga0074812_11686</name>
</gene>
<dbReference type="AlphaFoldDB" id="A0A0S4QT85"/>